<organism evidence="2 3">
    <name type="scientific">Macrococcus brunensis</name>
    <dbReference type="NCBI Taxonomy" id="198483"/>
    <lineage>
        <taxon>Bacteria</taxon>
        <taxon>Bacillati</taxon>
        <taxon>Bacillota</taxon>
        <taxon>Bacilli</taxon>
        <taxon>Bacillales</taxon>
        <taxon>Staphylococcaceae</taxon>
        <taxon>Macrococcus</taxon>
    </lineage>
</organism>
<gene>
    <name evidence="2" type="ORF">ERX27_07580</name>
</gene>
<accession>A0A4R6BD07</accession>
<evidence type="ECO:0000313" key="2">
    <source>
        <dbReference type="EMBL" id="TDL96707.1"/>
    </source>
</evidence>
<protein>
    <recommendedName>
        <fullName evidence="4">Replication terminator protein</fullName>
    </recommendedName>
</protein>
<dbReference type="Proteomes" id="UP000295310">
    <property type="component" value="Unassembled WGS sequence"/>
</dbReference>
<reference evidence="2 3" key="1">
    <citation type="submission" date="2019-01" db="EMBL/GenBank/DDBJ databases">
        <title>Draft genome sequences of the type strains of six Macrococcus species.</title>
        <authorList>
            <person name="Mazhar S."/>
            <person name="Altermann E."/>
            <person name="Hill C."/>
            <person name="Mcauliffe O."/>
        </authorList>
    </citation>
    <scope>NUCLEOTIDE SEQUENCE [LARGE SCALE GENOMIC DNA]</scope>
    <source>
        <strain evidence="2 3">CCM4811</strain>
    </source>
</reference>
<sequence length="132" mass="14798">MNTKNNLSTLADGAVQERFDDAFAKVLENIHDLNTDPEKKRKVTLEISIASDESREILFLDVQAKTSLQSRKPVPIKMMTGLDEKGVAVAKELKSGIKDQTYFDDKGTVREDDGKPVDQKKVTPIKQNSMFN</sequence>
<feature type="region of interest" description="Disordered" evidence="1">
    <location>
        <begin position="105"/>
        <end position="132"/>
    </location>
</feature>
<comment type="caution">
    <text evidence="2">The sequence shown here is derived from an EMBL/GenBank/DDBJ whole genome shotgun (WGS) entry which is preliminary data.</text>
</comment>
<dbReference type="RefSeq" id="WP_133432235.1">
    <property type="nucleotide sequence ID" value="NZ_SCWA01000012.1"/>
</dbReference>
<dbReference type="OrthoDB" id="1956472at2"/>
<evidence type="ECO:0000313" key="3">
    <source>
        <dbReference type="Proteomes" id="UP000295310"/>
    </source>
</evidence>
<name>A0A4R6BD07_9STAP</name>
<evidence type="ECO:0000256" key="1">
    <source>
        <dbReference type="SAM" id="MobiDB-lite"/>
    </source>
</evidence>
<keyword evidence="3" id="KW-1185">Reference proteome</keyword>
<dbReference type="AlphaFoldDB" id="A0A4R6BD07"/>
<evidence type="ECO:0008006" key="4">
    <source>
        <dbReference type="Google" id="ProtNLM"/>
    </source>
</evidence>
<proteinExistence type="predicted"/>
<feature type="compositionally biased region" description="Basic and acidic residues" evidence="1">
    <location>
        <begin position="105"/>
        <end position="121"/>
    </location>
</feature>
<dbReference type="EMBL" id="SCWA01000012">
    <property type="protein sequence ID" value="TDL96707.1"/>
    <property type="molecule type" value="Genomic_DNA"/>
</dbReference>